<geneLocation type="plasmid" evidence="3 4">
    <name>p1_CACC879</name>
</geneLocation>
<proteinExistence type="predicted"/>
<feature type="region of interest" description="Disordered" evidence="1">
    <location>
        <begin position="420"/>
        <end position="440"/>
    </location>
</feature>
<feature type="domain" description="Peptidase S74" evidence="2">
    <location>
        <begin position="1582"/>
        <end position="1687"/>
    </location>
</feature>
<evidence type="ECO:0000259" key="2">
    <source>
        <dbReference type="PROSITE" id="PS51688"/>
    </source>
</evidence>
<name>A0AAJ5RH00_LATCU</name>
<protein>
    <submittedName>
        <fullName evidence="3">Gp58-like family protein</fullName>
    </submittedName>
</protein>
<evidence type="ECO:0000313" key="4">
    <source>
        <dbReference type="Proteomes" id="UP001215533"/>
    </source>
</evidence>
<sequence>MLKVSDAFNSAFAAPDRELHARVTIGKTVYDSDDLTSINYDSGAMTGEQFSIGSTYMNSTKITFSHLVEGLKQLDEVLVEFGVLKPDGAVEYVKMGTFIVDDKIQMDRNNNTTTIECMDRMTMLGGAYVSKLTYPARIKDVAVEIVNMAGVKANETSFARLSENKINQPTGYTYRDAIGLIAQFQMGFALFDRDGLLDIRTLQDNSFKIDPNQYFLKGLVKNETFFKLNGISCTVVTTSKDENGNETSKTTVLQSGSSSGTQIKLANNVMTQDVLDRMYEALKFTNYYPFSLNWNGNPAVEAGDWLTVEDLQGNEFKVPNMSYTLTYNGGLTATSKADTSVSSPATYSYGGTISNIVNEIGGREGAEGNHIYEGTEDQEPTLSKEGDLWYKHVGPDTEEWIYKDGKWKFLTSTKTANDAQKAADQASKEAGEAKTQADDAVGKANQAVEDAGFANSTASDAKTAAANAQKDATGALSDAQNALTNSSSAQADSAQARKDSAAAAADASSAIAKANSTASEFGRVDQNAGSALASALSAQSDASAAVIQASSAAADSKDAKQIAGSVSQSYKTLTDGSTMTIAELESGLAAKLTKTDLDGYSTQTWTQNQIKFSADGINSTLSSVKTTVDGQTTSINDLKADSSSFKSQFTTVNNTLGKQTTDIGTLQATSKELTTGFNTLTTDNTTNKNDISQLKQTATELNSTMTTVQTQVQNSAVGTNLLSNSRGKFKPNKSRTDNYIIYFDSAVYMTQGQQYTVHADTSSGLVWSSTHDPSVESNNVVLWVVDNAGVNAIISDANTGTGTTFTWNNPSGTYYLRVNTYKSDNSGYVENVKIEKGSLATDWCPNPADNASVTALSKLSQTVDGMQFDISKKIEQKDLNGYATQTWTQSQIKTTANSINLNVSKVQTDLGGTKTQFAALEVKVDGIQTTVSGKADQSQITQLSNQISLKADTTALNELKGTVDKQGSEITLNTNSIKLKADQSSVDTLKGTVDKQGSAIDVNTEAIALKASQSTVDTLTGRVSTAEGKITVQADQISQTVSKTELTSKLNGYATQTWTQGQIKTTADNINLSVSKVQTDLGGTKTQFAALEVKVNGIQTTVSDKADKSQITQLSGQITSVVTSAANPNLIMNGGYPTTTEHWVGSSDFHVTTHGFYRRGTLFVLNNNSSNEQTVETERVKVVAGAKYTISMIVFGGSNVASYDIWFLGRKNGSTAYFDTSVLVAGEKKPMPTAVEHPNWTFTMPDVDEGCIRIDHNGTTNAPNRSELYFTEVKLEKGAIATPYIQSAESSEIIQTKEMINLRVEKGDVINQINISPESILIAGQKVHITGQTSIDNAVIKDAMIADVKADKITAGTLNAANVDVINLNANNITTGTIKGANLSLNLNTGEVLFQKGSIKSANGNLNLDISKGTMAVINEYKSGFYFEDGKLVLNDGWLEGTSSQPKYGSLEYNANFFTVNGLAVKGTEGVTIGTPGYNPLAMFTSVNESGIAIDKKHLEIGSVGPTIISSGNRFFMNLLTQSPFIAVGTTADGSYMTTSDPGSRISLYAEYVHIKSAYSKTASGSANVIVSEDGALVRSTSASKYKTDIVRTNISNYGEKLLELPTATWTDIAETKRYRDDPTTQPKPTRNFGMIAEDLAEAGLEMLVVRGTDGELEGINYDRIGPALIPVIAKLKNKIEKLEQKLEEPA</sequence>
<feature type="region of interest" description="Disordered" evidence="1">
    <location>
        <begin position="477"/>
        <end position="497"/>
    </location>
</feature>
<dbReference type="EMBL" id="CP117684">
    <property type="protein sequence ID" value="WDC92812.1"/>
    <property type="molecule type" value="Genomic_DNA"/>
</dbReference>
<dbReference type="Pfam" id="PF07902">
    <property type="entry name" value="Gp58"/>
    <property type="match status" value="1"/>
</dbReference>
<evidence type="ECO:0000256" key="1">
    <source>
        <dbReference type="SAM" id="MobiDB-lite"/>
    </source>
</evidence>
<accession>A0AAJ5RH00</accession>
<organism evidence="3 4">
    <name type="scientific">Latilactobacillus curvatus</name>
    <name type="common">Lactobacillus curvatus</name>
    <dbReference type="NCBI Taxonomy" id="28038"/>
    <lineage>
        <taxon>Bacteria</taxon>
        <taxon>Bacillati</taxon>
        <taxon>Bacillota</taxon>
        <taxon>Bacilli</taxon>
        <taxon>Lactobacillales</taxon>
        <taxon>Lactobacillaceae</taxon>
        <taxon>Latilactobacillus</taxon>
    </lineage>
</organism>
<dbReference type="InterPro" id="IPR030392">
    <property type="entry name" value="S74_ICA"/>
</dbReference>
<gene>
    <name evidence="3" type="ORF">PSR33_09640</name>
</gene>
<dbReference type="InterPro" id="IPR012892">
    <property type="entry name" value="Gp58"/>
</dbReference>
<keyword evidence="3" id="KW-0614">Plasmid</keyword>
<feature type="compositionally biased region" description="Basic and acidic residues" evidence="1">
    <location>
        <begin position="426"/>
        <end position="440"/>
    </location>
</feature>
<dbReference type="PROSITE" id="PS51688">
    <property type="entry name" value="ICA"/>
    <property type="match status" value="1"/>
</dbReference>
<dbReference type="Gene3D" id="1.10.287.1490">
    <property type="match status" value="1"/>
</dbReference>
<reference evidence="3" key="1">
    <citation type="submission" date="2023-02" db="EMBL/GenBank/DDBJ databases">
        <title>Complete genome sequence of Lactobacillus curvatus CACC879 isolated from Pig feces.</title>
        <authorList>
            <person name="Park S."/>
            <person name="Park M.A."/>
            <person name="Kim D.-H."/>
            <person name="Kim Y."/>
        </authorList>
    </citation>
    <scope>NUCLEOTIDE SEQUENCE</scope>
    <source>
        <strain evidence="3">Curvatus</strain>
        <plasmid evidence="3">p1_CACC879</plasmid>
    </source>
</reference>
<evidence type="ECO:0000313" key="3">
    <source>
        <dbReference type="EMBL" id="WDC92812.1"/>
    </source>
</evidence>
<dbReference type="Proteomes" id="UP001215533">
    <property type="component" value="Plasmid p1_CACC879"/>
</dbReference>